<keyword evidence="3" id="KW-0479">Metal-binding</keyword>
<dbReference type="GO" id="GO:0046872">
    <property type="term" value="F:metal ion binding"/>
    <property type="evidence" value="ECO:0007669"/>
    <property type="project" value="UniProtKB-KW"/>
</dbReference>
<keyword evidence="1" id="KW-0813">Transport</keyword>
<gene>
    <name evidence="5" type="ORF">FH966_08735</name>
</gene>
<dbReference type="InterPro" id="IPR012292">
    <property type="entry name" value="Globin/Proto"/>
</dbReference>
<dbReference type="Gene3D" id="1.10.490.10">
    <property type="entry name" value="Globins"/>
    <property type="match status" value="1"/>
</dbReference>
<dbReference type="InterPro" id="IPR009050">
    <property type="entry name" value="Globin-like_sf"/>
</dbReference>
<reference evidence="5 6" key="1">
    <citation type="submission" date="2019-07" db="EMBL/GenBank/DDBJ databases">
        <title>Genomic analysis of Lentibacillus sp. NKC851-2.</title>
        <authorList>
            <person name="Oh Y.J."/>
        </authorList>
    </citation>
    <scope>NUCLEOTIDE SEQUENCE [LARGE SCALE GENOMIC DNA]</scope>
    <source>
        <strain evidence="5 6">NKC851-2</strain>
    </source>
</reference>
<keyword evidence="2" id="KW-0349">Heme</keyword>
<evidence type="ECO:0000313" key="5">
    <source>
        <dbReference type="EMBL" id="TRM11757.1"/>
    </source>
</evidence>
<comment type="caution">
    <text evidence="5">The sequence shown here is derived from an EMBL/GenBank/DDBJ whole genome shotgun (WGS) entry which is preliminary data.</text>
</comment>
<name>A0A549YIP2_9BACI</name>
<sequence length="215" mass="24867">MNFMYYIPVVPYYVPVYPCQQPYMPRQNAYEGSWYFPYCSQLTNSGGNPFVPHINQNAMQNIDYQTTNWRSEHPTEKSLYERLGGIYRIAAITDHFVDSLADDPIVGTNTSNAYLRDWYENKRWRASGFKVLNTLWIAEKAGGPYEYVSTVPNDHSLDLEPTHYRMMLTAEEFNAAANVLANSLDHFNVPEREKNEVLEAFMAHKKEVISGSIKQ</sequence>
<dbReference type="Pfam" id="PF01152">
    <property type="entry name" value="Bac_globin"/>
    <property type="match status" value="1"/>
</dbReference>
<dbReference type="CDD" id="cd00454">
    <property type="entry name" value="TrHb1_N"/>
    <property type="match status" value="1"/>
</dbReference>
<evidence type="ECO:0000256" key="4">
    <source>
        <dbReference type="ARBA" id="ARBA00023004"/>
    </source>
</evidence>
<organism evidence="5 6">
    <name type="scientific">Lentibacillus cibarius</name>
    <dbReference type="NCBI Taxonomy" id="2583219"/>
    <lineage>
        <taxon>Bacteria</taxon>
        <taxon>Bacillati</taxon>
        <taxon>Bacillota</taxon>
        <taxon>Bacilli</taxon>
        <taxon>Bacillales</taxon>
        <taxon>Bacillaceae</taxon>
        <taxon>Lentibacillus</taxon>
    </lineage>
</organism>
<keyword evidence="4" id="KW-0408">Iron</keyword>
<dbReference type="Proteomes" id="UP000319280">
    <property type="component" value="Unassembled WGS sequence"/>
</dbReference>
<evidence type="ECO:0000256" key="1">
    <source>
        <dbReference type="ARBA" id="ARBA00022448"/>
    </source>
</evidence>
<evidence type="ECO:0000256" key="3">
    <source>
        <dbReference type="ARBA" id="ARBA00022723"/>
    </source>
</evidence>
<evidence type="ECO:0000313" key="6">
    <source>
        <dbReference type="Proteomes" id="UP000319280"/>
    </source>
</evidence>
<dbReference type="InterPro" id="IPR001486">
    <property type="entry name" value="Hemoglobin_trunc"/>
</dbReference>
<dbReference type="GO" id="GO:0020037">
    <property type="term" value="F:heme binding"/>
    <property type="evidence" value="ECO:0007669"/>
    <property type="project" value="InterPro"/>
</dbReference>
<dbReference type="GO" id="GO:0019825">
    <property type="term" value="F:oxygen binding"/>
    <property type="evidence" value="ECO:0007669"/>
    <property type="project" value="InterPro"/>
</dbReference>
<dbReference type="EMBL" id="VJMZ01000001">
    <property type="protein sequence ID" value="TRM11757.1"/>
    <property type="molecule type" value="Genomic_DNA"/>
</dbReference>
<proteinExistence type="predicted"/>
<keyword evidence="6" id="KW-1185">Reference proteome</keyword>
<protein>
    <submittedName>
        <fullName evidence="5">Group 1 truncated hemoglobin</fullName>
    </submittedName>
</protein>
<evidence type="ECO:0000256" key="2">
    <source>
        <dbReference type="ARBA" id="ARBA00022617"/>
    </source>
</evidence>
<dbReference type="SUPFAM" id="SSF46458">
    <property type="entry name" value="Globin-like"/>
    <property type="match status" value="1"/>
</dbReference>
<accession>A0A549YIP2</accession>
<dbReference type="AlphaFoldDB" id="A0A549YIP2"/>